<accession>B2TMX1</accession>
<reference evidence="1" key="2">
    <citation type="submission" date="2009-08" db="EMBL/GenBank/DDBJ databases">
        <authorList>
            <person name="Shrivastava S."/>
            <person name="Brinkac L.M."/>
            <person name="Dodson R.J."/>
            <person name="Harkins D.M."/>
            <person name="Durkin A.S."/>
            <person name="Sutton G."/>
        </authorList>
    </citation>
    <scope>NUCLEOTIDE SEQUENCE</scope>
    <source>
        <strain evidence="1">Eklund 17B</strain>
    </source>
</reference>
<sequence>MKCDRNKLKDILKVNLNTLKQIERRNNLQIRLRKVGYDLVDKHKEKNKYIYEIKKTTDESYKKLKNIINSTYNSNRADKFVTYFNIRTLEEPNTVKDIATASDVTEKTIIKWDNTLKDKRILSKDGYYYFRLCKDTREVQQCTIEEYKSFWKNKAYINAFYQLQSKYMNGEITLTELQLASGEIAVIISTIENKYYFKVKKYKVNKENQLYMETKNLIDEIEKGTK</sequence>
<name>B2TMX1_CLOBB</name>
<accession>U4PKW4</accession>
<dbReference type="AlphaFoldDB" id="B2TMX1"/>
<dbReference type="PATRIC" id="fig|935198.13.peg.1875"/>
<reference evidence="1" key="1">
    <citation type="submission" date="2009-06" db="EMBL/GenBank/DDBJ databases">
        <authorList>
            <consortium name="US DOE Joint Genome Institute (JGI-PGF)"/>
            <person name="Lucas S."/>
            <person name="Copeland A."/>
            <person name="Lapidus A."/>
            <person name="Glavina del Rio T."/>
            <person name="Dalin E."/>
            <person name="Tice H."/>
            <person name="Bruce D."/>
            <person name="Goodwin L."/>
            <person name="Pitluck S."/>
            <person name="Kyrpides N."/>
            <person name="Mavromatis K."/>
            <person name="Ivanova N."/>
            <person name="Saunders E."/>
            <person name="Brettin T."/>
            <person name="Detter J.C."/>
            <person name="Han C."/>
            <person name="Larimer F."/>
            <person name="Land M."/>
            <person name="Hauser L."/>
            <person name="Markowitz V."/>
            <person name="Cheng J.-F."/>
            <person name="Hugenholtz P."/>
            <person name="Woyke T."/>
            <person name="Wu D."/>
            <person name="Gronow S."/>
            <person name="Klenk H.-P."/>
            <person name="Eisen J.A."/>
        </authorList>
    </citation>
    <scope>NUCLEOTIDE SEQUENCE</scope>
    <source>
        <strain evidence="1">Eklund 17B</strain>
    </source>
</reference>
<evidence type="ECO:0000313" key="1">
    <source>
        <dbReference type="EMBL" id="ACD23855.1"/>
    </source>
</evidence>
<protein>
    <submittedName>
        <fullName evidence="1">Uncharacterized protein</fullName>
    </submittedName>
</protein>
<organism evidence="1">
    <name type="scientific">Clostridium botulinum (strain Eklund 17B / Type B)</name>
    <dbReference type="NCBI Taxonomy" id="935198"/>
    <lineage>
        <taxon>Bacteria</taxon>
        <taxon>Bacillati</taxon>
        <taxon>Bacillota</taxon>
        <taxon>Clostridia</taxon>
        <taxon>Eubacteriales</taxon>
        <taxon>Clostridiaceae</taxon>
        <taxon>Clostridium</taxon>
    </lineage>
</organism>
<dbReference type="EMBL" id="CP001056">
    <property type="protein sequence ID" value="ACD23855.1"/>
    <property type="molecule type" value="Genomic_DNA"/>
</dbReference>
<dbReference type="KEGG" id="cbk:CLL_A1925"/>
<gene>
    <name evidence="1" type="ordered locus">CLL_A1925</name>
</gene>
<proteinExistence type="predicted"/>
<dbReference type="HOGENOM" id="CLU_1223011_0_0_9"/>